<dbReference type="Proteomes" id="UP001499924">
    <property type="component" value="Unassembled WGS sequence"/>
</dbReference>
<evidence type="ECO:0000313" key="2">
    <source>
        <dbReference type="EMBL" id="GAA3163503.1"/>
    </source>
</evidence>
<dbReference type="Gene3D" id="3.30.70.100">
    <property type="match status" value="1"/>
</dbReference>
<evidence type="ECO:0000259" key="1">
    <source>
        <dbReference type="Pfam" id="PF03992"/>
    </source>
</evidence>
<sequence>MFAVTRLRAQGPDGEALAAAVAALLGALSARPGFRDGELGRSADDPDLWALVTRWDGVGSYRRALSAAEVKITGAPVWVHALDEPGVYVTD</sequence>
<dbReference type="InterPro" id="IPR007138">
    <property type="entry name" value="ABM_dom"/>
</dbReference>
<protein>
    <recommendedName>
        <fullName evidence="1">ABM domain-containing protein</fullName>
    </recommendedName>
</protein>
<accession>A0ABP6P015</accession>
<comment type="caution">
    <text evidence="2">The sequence shown here is derived from an EMBL/GenBank/DDBJ whole genome shotgun (WGS) entry which is preliminary data.</text>
</comment>
<keyword evidence="3" id="KW-1185">Reference proteome</keyword>
<evidence type="ECO:0000313" key="3">
    <source>
        <dbReference type="Proteomes" id="UP001499924"/>
    </source>
</evidence>
<gene>
    <name evidence="2" type="ORF">GCM10010531_14350</name>
</gene>
<dbReference type="EMBL" id="BAAAVV010000003">
    <property type="protein sequence ID" value="GAA3163503.1"/>
    <property type="molecule type" value="Genomic_DNA"/>
</dbReference>
<dbReference type="Pfam" id="PF03992">
    <property type="entry name" value="ABM"/>
    <property type="match status" value="1"/>
</dbReference>
<dbReference type="InterPro" id="IPR011008">
    <property type="entry name" value="Dimeric_a/b-barrel"/>
</dbReference>
<dbReference type="SUPFAM" id="SSF54909">
    <property type="entry name" value="Dimeric alpha+beta barrel"/>
    <property type="match status" value="1"/>
</dbReference>
<dbReference type="RefSeq" id="WP_344688050.1">
    <property type="nucleotide sequence ID" value="NZ_BAAAVV010000003.1"/>
</dbReference>
<reference evidence="3" key="1">
    <citation type="journal article" date="2019" name="Int. J. Syst. Evol. Microbiol.">
        <title>The Global Catalogue of Microorganisms (GCM) 10K type strain sequencing project: providing services to taxonomists for standard genome sequencing and annotation.</title>
        <authorList>
            <consortium name="The Broad Institute Genomics Platform"/>
            <consortium name="The Broad Institute Genome Sequencing Center for Infectious Disease"/>
            <person name="Wu L."/>
            <person name="Ma J."/>
        </authorList>
    </citation>
    <scope>NUCLEOTIDE SEQUENCE [LARGE SCALE GENOMIC DNA]</scope>
    <source>
        <strain evidence="3">JCM 15614</strain>
    </source>
</reference>
<organism evidence="2 3">
    <name type="scientific">Blastococcus jejuensis</name>
    <dbReference type="NCBI Taxonomy" id="351224"/>
    <lineage>
        <taxon>Bacteria</taxon>
        <taxon>Bacillati</taxon>
        <taxon>Actinomycetota</taxon>
        <taxon>Actinomycetes</taxon>
        <taxon>Geodermatophilales</taxon>
        <taxon>Geodermatophilaceae</taxon>
        <taxon>Blastococcus</taxon>
    </lineage>
</organism>
<feature type="domain" description="ABM" evidence="1">
    <location>
        <begin position="2"/>
        <end position="70"/>
    </location>
</feature>
<name>A0ABP6P015_9ACTN</name>
<proteinExistence type="predicted"/>